<evidence type="ECO:0000256" key="1">
    <source>
        <dbReference type="ARBA" id="ARBA00004123"/>
    </source>
</evidence>
<keyword evidence="5" id="KW-0805">Transcription regulation</keyword>
<accession>A0AAV6SQT6</accession>
<name>A0AAV6SQT6_SOLSE</name>
<sequence length="202" mass="23117">MSHDATHQVLSPCLWLDESSCQSLSSIYVSPPSSSVCDFNCLATPPNSTPVWNRYYDNMGPSLSGGWLSPVNQTWRQDFGPEKRVCVSCGTDSTPLWRRDSAGHHTCHDCSFKRQETNRGVLTSKRTRMVTLRKGTRCVNCDTEKTTLWRRNTEGQPVCNACGLYYKLHKVNRPLTMKKDQIQTRKRKVTKQQKQKLSFIKK</sequence>
<dbReference type="EMBL" id="JAGKHQ010000003">
    <property type="protein sequence ID" value="KAG7519524.1"/>
    <property type="molecule type" value="Genomic_DNA"/>
</dbReference>
<evidence type="ECO:0000256" key="5">
    <source>
        <dbReference type="ARBA" id="ARBA00023015"/>
    </source>
</evidence>
<comment type="subcellular location">
    <subcellularLocation>
        <location evidence="1">Nucleus</location>
    </subcellularLocation>
</comment>
<dbReference type="PROSITE" id="PS50114">
    <property type="entry name" value="GATA_ZN_FINGER_2"/>
    <property type="match status" value="2"/>
</dbReference>
<keyword evidence="14" id="KW-1185">Reference proteome</keyword>
<evidence type="ECO:0000256" key="7">
    <source>
        <dbReference type="ARBA" id="ARBA00023159"/>
    </source>
</evidence>
<dbReference type="Proteomes" id="UP000693946">
    <property type="component" value="Linkage Group LG11"/>
</dbReference>
<evidence type="ECO:0000256" key="10">
    <source>
        <dbReference type="PROSITE-ProRule" id="PRU00094"/>
    </source>
</evidence>
<feature type="domain" description="GATA-type" evidence="12">
    <location>
        <begin position="80"/>
        <end position="133"/>
    </location>
</feature>
<feature type="domain" description="GATA-type" evidence="12">
    <location>
        <begin position="132"/>
        <end position="185"/>
    </location>
</feature>
<dbReference type="GO" id="GO:0005634">
    <property type="term" value="C:nucleus"/>
    <property type="evidence" value="ECO:0007669"/>
    <property type="project" value="UniProtKB-SubCell"/>
</dbReference>
<evidence type="ECO:0000313" key="14">
    <source>
        <dbReference type="Proteomes" id="UP000693946"/>
    </source>
</evidence>
<evidence type="ECO:0000256" key="2">
    <source>
        <dbReference type="ARBA" id="ARBA00022723"/>
    </source>
</evidence>
<reference evidence="13 14" key="1">
    <citation type="journal article" date="2021" name="Sci. Rep.">
        <title>Chromosome anchoring in Senegalese sole (Solea senegalensis) reveals sex-associated markers and genome rearrangements in flatfish.</title>
        <authorList>
            <person name="Guerrero-Cozar I."/>
            <person name="Gomez-Garrido J."/>
            <person name="Berbel C."/>
            <person name="Martinez-Blanch J.F."/>
            <person name="Alioto T."/>
            <person name="Claros M.G."/>
            <person name="Gagnaire P.A."/>
            <person name="Manchado M."/>
        </authorList>
    </citation>
    <scope>NUCLEOTIDE SEQUENCE [LARGE SCALE GENOMIC DNA]</scope>
    <source>
        <strain evidence="13">Sse05_10M</strain>
    </source>
</reference>
<evidence type="ECO:0000259" key="12">
    <source>
        <dbReference type="PROSITE" id="PS50114"/>
    </source>
</evidence>
<dbReference type="GO" id="GO:0000978">
    <property type="term" value="F:RNA polymerase II cis-regulatory region sequence-specific DNA binding"/>
    <property type="evidence" value="ECO:0007669"/>
    <property type="project" value="TreeGrafter"/>
</dbReference>
<dbReference type="PANTHER" id="PTHR10071:SF328">
    <property type="entry name" value="TRANSCRIPTION FACTOR ELT-1-RELATED"/>
    <property type="match status" value="1"/>
</dbReference>
<dbReference type="GO" id="GO:0000981">
    <property type="term" value="F:DNA-binding transcription factor activity, RNA polymerase II-specific"/>
    <property type="evidence" value="ECO:0007669"/>
    <property type="project" value="TreeGrafter"/>
</dbReference>
<feature type="region of interest" description="Disordered" evidence="11">
    <location>
        <begin position="181"/>
        <end position="202"/>
    </location>
</feature>
<dbReference type="GO" id="GO:0000122">
    <property type="term" value="P:negative regulation of transcription by RNA polymerase II"/>
    <property type="evidence" value="ECO:0007669"/>
    <property type="project" value="TreeGrafter"/>
</dbReference>
<keyword evidence="6" id="KW-0238">DNA-binding</keyword>
<evidence type="ECO:0000256" key="6">
    <source>
        <dbReference type="ARBA" id="ARBA00023125"/>
    </source>
</evidence>
<dbReference type="InterPro" id="IPR000679">
    <property type="entry name" value="Znf_GATA"/>
</dbReference>
<dbReference type="CDD" id="cd00202">
    <property type="entry name" value="ZnF_GATA"/>
    <property type="match status" value="1"/>
</dbReference>
<dbReference type="AlphaFoldDB" id="A0AAV6SQT6"/>
<dbReference type="GO" id="GO:0008270">
    <property type="term" value="F:zinc ion binding"/>
    <property type="evidence" value="ECO:0007669"/>
    <property type="project" value="UniProtKB-KW"/>
</dbReference>
<comment type="caution">
    <text evidence="13">The sequence shown here is derived from an EMBL/GenBank/DDBJ whole genome shotgun (WGS) entry which is preliminary data.</text>
</comment>
<keyword evidence="8" id="KW-0804">Transcription</keyword>
<feature type="compositionally biased region" description="Basic residues" evidence="11">
    <location>
        <begin position="184"/>
        <end position="202"/>
    </location>
</feature>
<evidence type="ECO:0000313" key="13">
    <source>
        <dbReference type="EMBL" id="KAG7519524.1"/>
    </source>
</evidence>
<evidence type="ECO:0000256" key="8">
    <source>
        <dbReference type="ARBA" id="ARBA00023163"/>
    </source>
</evidence>
<keyword evidence="3 10" id="KW-0863">Zinc-finger</keyword>
<dbReference type="GO" id="GO:0045165">
    <property type="term" value="P:cell fate commitment"/>
    <property type="evidence" value="ECO:0007669"/>
    <property type="project" value="TreeGrafter"/>
</dbReference>
<dbReference type="Pfam" id="PF00320">
    <property type="entry name" value="GATA"/>
    <property type="match status" value="1"/>
</dbReference>
<keyword evidence="9" id="KW-0539">Nucleus</keyword>
<dbReference type="PROSITE" id="PS00344">
    <property type="entry name" value="GATA_ZN_FINGER_1"/>
    <property type="match status" value="1"/>
</dbReference>
<keyword evidence="4" id="KW-0862">Zinc</keyword>
<evidence type="ECO:0000256" key="11">
    <source>
        <dbReference type="SAM" id="MobiDB-lite"/>
    </source>
</evidence>
<evidence type="ECO:0000256" key="4">
    <source>
        <dbReference type="ARBA" id="ARBA00022833"/>
    </source>
</evidence>
<evidence type="ECO:0000256" key="9">
    <source>
        <dbReference type="ARBA" id="ARBA00023242"/>
    </source>
</evidence>
<gene>
    <name evidence="13" type="ORF">JOB18_010608</name>
</gene>
<dbReference type="GO" id="GO:0045944">
    <property type="term" value="P:positive regulation of transcription by RNA polymerase II"/>
    <property type="evidence" value="ECO:0007669"/>
    <property type="project" value="TreeGrafter"/>
</dbReference>
<dbReference type="PANTHER" id="PTHR10071">
    <property type="entry name" value="TRANSCRIPTION FACTOR GATA FAMILY MEMBER"/>
    <property type="match status" value="1"/>
</dbReference>
<dbReference type="InterPro" id="IPR039355">
    <property type="entry name" value="Transcription_factor_GATA"/>
</dbReference>
<dbReference type="SMART" id="SM00401">
    <property type="entry name" value="ZnF_GATA"/>
    <property type="match status" value="2"/>
</dbReference>
<keyword evidence="7" id="KW-0010">Activator</keyword>
<proteinExistence type="predicted"/>
<organism evidence="13 14">
    <name type="scientific">Solea senegalensis</name>
    <name type="common">Senegalese sole</name>
    <dbReference type="NCBI Taxonomy" id="28829"/>
    <lineage>
        <taxon>Eukaryota</taxon>
        <taxon>Metazoa</taxon>
        <taxon>Chordata</taxon>
        <taxon>Craniata</taxon>
        <taxon>Vertebrata</taxon>
        <taxon>Euteleostomi</taxon>
        <taxon>Actinopterygii</taxon>
        <taxon>Neopterygii</taxon>
        <taxon>Teleostei</taxon>
        <taxon>Neoteleostei</taxon>
        <taxon>Acanthomorphata</taxon>
        <taxon>Carangaria</taxon>
        <taxon>Pleuronectiformes</taxon>
        <taxon>Pleuronectoidei</taxon>
        <taxon>Soleidae</taxon>
        <taxon>Solea</taxon>
    </lineage>
</organism>
<evidence type="ECO:0000256" key="3">
    <source>
        <dbReference type="ARBA" id="ARBA00022771"/>
    </source>
</evidence>
<protein>
    <submittedName>
        <fullName evidence="13">Erythroid transcription factor</fullName>
    </submittedName>
</protein>
<keyword evidence="2" id="KW-0479">Metal-binding</keyword>
<dbReference type="FunFam" id="3.30.50.10:FF:000032">
    <property type="entry name" value="Transcription factor GATA-3"/>
    <property type="match status" value="1"/>
</dbReference>